<dbReference type="RefSeq" id="WP_271281354.1">
    <property type="nucleotide sequence ID" value="NZ_JAMGZK010000039.1"/>
</dbReference>
<proteinExistence type="predicted"/>
<dbReference type="SUPFAM" id="SSF53756">
    <property type="entry name" value="UDP-Glycosyltransferase/glycogen phosphorylase"/>
    <property type="match status" value="1"/>
</dbReference>
<name>A0A9J6PVV4_9ENTR</name>
<dbReference type="Pfam" id="PF13439">
    <property type="entry name" value="Glyco_transf_4"/>
    <property type="match status" value="1"/>
</dbReference>
<dbReference type="GO" id="GO:0016757">
    <property type="term" value="F:glycosyltransferase activity"/>
    <property type="evidence" value="ECO:0007669"/>
    <property type="project" value="InterPro"/>
</dbReference>
<dbReference type="InterPro" id="IPR050194">
    <property type="entry name" value="Glycosyltransferase_grp1"/>
</dbReference>
<dbReference type="AlphaFoldDB" id="A0A9J6PVV4"/>
<keyword evidence="4" id="KW-1185">Reference proteome</keyword>
<evidence type="ECO:0000259" key="2">
    <source>
        <dbReference type="Pfam" id="PF13439"/>
    </source>
</evidence>
<evidence type="ECO:0000313" key="3">
    <source>
        <dbReference type="EMBL" id="MCU6663616.1"/>
    </source>
</evidence>
<accession>A0A9J6PVV4</accession>
<sequence length="370" mass="41684">MFKKITVFGTRGIPDVLGGVETHCQNLYPAIRQQFEVDICVIARSPYVSYRRSRYKDVETLALWAPKKRSLEAIVHSVVAAFRTVVDRSDIVHVHAIGPGLVVPLLRLLGKRVVFTHHGPDYERQKWGWAAKQILMLGEKVAVKYAHEVIVISEVINQIIQKKHGRRDAHLIYNGVPAPQPLDDALIGRILGRYGLQPGNYIVMVGRFVEEKGMHDALAAYQQSGLTLPLVLVGDADHPTEYSTRLKQDALQTPNVVLTGFLKGEALQVVFSQASLFVMPSYHEGLPIALLEAMSFSLPVVVSDILPNLEVGLPAETHFRVGDVADLAQKMTRWQNTPRIDYHDYLQRYDWHEIARKTVSVYHRLYKTTG</sequence>
<dbReference type="PANTHER" id="PTHR45947:SF3">
    <property type="entry name" value="SULFOQUINOVOSYL TRANSFERASE SQD2"/>
    <property type="match status" value="1"/>
</dbReference>
<dbReference type="InterPro" id="IPR028098">
    <property type="entry name" value="Glyco_trans_4-like_N"/>
</dbReference>
<organism evidence="3 4">
    <name type="scientific">Silvania hatchlandensis</name>
    <dbReference type="NCBI Taxonomy" id="2926469"/>
    <lineage>
        <taxon>Bacteria</taxon>
        <taxon>Pseudomonadati</taxon>
        <taxon>Pseudomonadota</taxon>
        <taxon>Gammaproteobacteria</taxon>
        <taxon>Enterobacterales</taxon>
        <taxon>Enterobacteriaceae</taxon>
        <taxon>Silvania</taxon>
    </lineage>
</organism>
<gene>
    <name evidence="3" type="ORF">M8014_04540</name>
</gene>
<dbReference type="EMBL" id="JAMGZK010000039">
    <property type="protein sequence ID" value="MCU6663616.1"/>
    <property type="molecule type" value="Genomic_DNA"/>
</dbReference>
<evidence type="ECO:0000313" key="4">
    <source>
        <dbReference type="Proteomes" id="UP001063816"/>
    </source>
</evidence>
<dbReference type="CDD" id="cd03801">
    <property type="entry name" value="GT4_PimA-like"/>
    <property type="match status" value="1"/>
</dbReference>
<dbReference type="PANTHER" id="PTHR45947">
    <property type="entry name" value="SULFOQUINOVOSYL TRANSFERASE SQD2"/>
    <property type="match status" value="1"/>
</dbReference>
<dbReference type="InterPro" id="IPR001296">
    <property type="entry name" value="Glyco_trans_1"/>
</dbReference>
<feature type="domain" description="Glycosyltransferase subfamily 4-like N-terminal" evidence="2">
    <location>
        <begin position="18"/>
        <end position="176"/>
    </location>
</feature>
<dbReference type="Gene3D" id="3.40.50.2000">
    <property type="entry name" value="Glycogen Phosphorylase B"/>
    <property type="match status" value="2"/>
</dbReference>
<dbReference type="Pfam" id="PF00534">
    <property type="entry name" value="Glycos_transf_1"/>
    <property type="match status" value="1"/>
</dbReference>
<reference evidence="3" key="1">
    <citation type="submission" date="2022-05" db="EMBL/GenBank/DDBJ databases">
        <title>Description of a novel species of Leclercia; Leclercia tamurae and the Proposal for a Novel Genus Silvania gen. nov. Containing Two Novel Species Silvania hatchlandensis sp. nov. and Silvania confinis sp. nov. Isolated from the Rhizosphere of Oak.</title>
        <authorList>
            <person name="Maddock D.W."/>
            <person name="Brady C.L."/>
            <person name="Denman S."/>
            <person name="Arnold D."/>
        </authorList>
    </citation>
    <scope>NUCLEOTIDE SEQUENCE</scope>
    <source>
        <strain evidence="3">H19S6</strain>
    </source>
</reference>
<protein>
    <submittedName>
        <fullName evidence="3">Glycosyltransferase family 4 protein</fullName>
    </submittedName>
</protein>
<dbReference type="Proteomes" id="UP001063816">
    <property type="component" value="Unassembled WGS sequence"/>
</dbReference>
<comment type="caution">
    <text evidence="3">The sequence shown here is derived from an EMBL/GenBank/DDBJ whole genome shotgun (WGS) entry which is preliminary data.</text>
</comment>
<evidence type="ECO:0000259" key="1">
    <source>
        <dbReference type="Pfam" id="PF00534"/>
    </source>
</evidence>
<feature type="domain" description="Glycosyl transferase family 1" evidence="1">
    <location>
        <begin position="199"/>
        <end position="338"/>
    </location>
</feature>